<feature type="chain" id="PRO_5041961584" description="C2H2-type domain-containing protein" evidence="7">
    <location>
        <begin position="23"/>
        <end position="492"/>
    </location>
</feature>
<dbReference type="Pfam" id="PF00096">
    <property type="entry name" value="zf-C2H2"/>
    <property type="match status" value="6"/>
</dbReference>
<feature type="domain" description="C2H2-type" evidence="8">
    <location>
        <begin position="287"/>
        <end position="317"/>
    </location>
</feature>
<keyword evidence="1" id="KW-0479">Metal-binding</keyword>
<evidence type="ECO:0000313" key="10">
    <source>
        <dbReference type="WBParaSite" id="mrna-Wban_10436"/>
    </source>
</evidence>
<dbReference type="AlphaFoldDB" id="A0AAF5Q5N0"/>
<feature type="domain" description="C2H2-type" evidence="8">
    <location>
        <begin position="259"/>
        <end position="288"/>
    </location>
</feature>
<keyword evidence="5" id="KW-0539">Nucleus</keyword>
<evidence type="ECO:0000256" key="4">
    <source>
        <dbReference type="ARBA" id="ARBA00022833"/>
    </source>
</evidence>
<dbReference type="InterPro" id="IPR050826">
    <property type="entry name" value="Krueppel_C2H2_ZnFinger"/>
</dbReference>
<evidence type="ECO:0000256" key="7">
    <source>
        <dbReference type="SAM" id="SignalP"/>
    </source>
</evidence>
<feature type="domain" description="C2H2-type" evidence="8">
    <location>
        <begin position="348"/>
        <end position="377"/>
    </location>
</feature>
<dbReference type="InterPro" id="IPR036236">
    <property type="entry name" value="Znf_C2H2_sf"/>
</dbReference>
<feature type="signal peptide" evidence="7">
    <location>
        <begin position="1"/>
        <end position="22"/>
    </location>
</feature>
<evidence type="ECO:0000259" key="8">
    <source>
        <dbReference type="PROSITE" id="PS50157"/>
    </source>
</evidence>
<dbReference type="PANTHER" id="PTHR24377">
    <property type="entry name" value="IP01015P-RELATED"/>
    <property type="match status" value="1"/>
</dbReference>
<dbReference type="SUPFAM" id="SSF57667">
    <property type="entry name" value="beta-beta-alpha zinc fingers"/>
    <property type="match status" value="3"/>
</dbReference>
<dbReference type="SMART" id="SM00355">
    <property type="entry name" value="ZnF_C2H2"/>
    <property type="match status" value="9"/>
</dbReference>
<dbReference type="PROSITE" id="PS00028">
    <property type="entry name" value="ZINC_FINGER_C2H2_1"/>
    <property type="match status" value="3"/>
</dbReference>
<dbReference type="PROSITE" id="PS50157">
    <property type="entry name" value="ZINC_FINGER_C2H2_2"/>
    <property type="match status" value="6"/>
</dbReference>
<proteinExistence type="predicted"/>
<sequence length="492" mass="56774">MFSTVPMTPIIWLNLLLCIASDKNETFALLNLDTGVEIVTNITHPGISDSFDILDYDNNFEPLFSSEFPSDPSQFIDFTQLSEIEDIGSEESKSETDLITNDPHLSFSNSYDLFGHTNLEDASGELRTNDDNVGYSSIRGIYVQGENSSPLSLDTNGIYSHQLTLPSDDTSGQHANAEQNNIDNKYFSDNLNIPDYRENTNEGSFSNNLNILDYRGNTDGESKTDKRNYTCHYRGCAMITKSYNEYLTHRKTHGQPFIYECKVPGCGRTFDHKSTFHKHRQTHESHPQCEDCSKFFVNRDGLQKHKKYCQTKSRERSYECPYHGCAMIAKSHNEYLTHRKTHGQPFIYECKVPGCGRTFDHESTFHKHKQTHEPHPKCEDCGKFFTTRIGLRYHKKSCQTKSRERSYECPYRGCAMIAKSHNEYITHRKTHGQPFIYECKVPGCGRTFDHESTFHKHKQTHEPHPKCEDCGKFFTTRIGLRYHKKSCQTKSR</sequence>
<evidence type="ECO:0000256" key="3">
    <source>
        <dbReference type="ARBA" id="ARBA00022771"/>
    </source>
</evidence>
<feature type="domain" description="C2H2-type" evidence="8">
    <location>
        <begin position="437"/>
        <end position="466"/>
    </location>
</feature>
<evidence type="ECO:0000313" key="9">
    <source>
        <dbReference type="Proteomes" id="UP000093561"/>
    </source>
</evidence>
<evidence type="ECO:0000256" key="5">
    <source>
        <dbReference type="ARBA" id="ARBA00023242"/>
    </source>
</evidence>
<dbReference type="InterPro" id="IPR013087">
    <property type="entry name" value="Znf_C2H2_type"/>
</dbReference>
<reference evidence="9" key="2">
    <citation type="journal article" date="2016" name="Mol. Ecol.">
        <title>Population genomics of the filarial nematode parasite Wuchereria bancrofti from mosquitoes.</title>
        <authorList>
            <person name="Small S.T."/>
            <person name="Reimer L.J."/>
            <person name="Tisch D.J."/>
            <person name="King C.L."/>
            <person name="Christensen B.M."/>
            <person name="Siba P.M."/>
            <person name="Kazura J.W."/>
            <person name="Serre D."/>
            <person name="Zimmerman P.A."/>
        </authorList>
    </citation>
    <scope>NUCLEOTIDE SEQUENCE</scope>
    <source>
        <strain evidence="9">pt0022</strain>
    </source>
</reference>
<reference evidence="10" key="3">
    <citation type="submission" date="2024-02" db="UniProtKB">
        <authorList>
            <consortium name="WormBaseParasite"/>
        </authorList>
    </citation>
    <scope>IDENTIFICATION</scope>
    <source>
        <strain evidence="10">pt0022</strain>
    </source>
</reference>
<accession>A0AAF5Q5N0</accession>
<evidence type="ECO:0000256" key="6">
    <source>
        <dbReference type="PROSITE-ProRule" id="PRU00042"/>
    </source>
</evidence>
<dbReference type="GO" id="GO:0008270">
    <property type="term" value="F:zinc ion binding"/>
    <property type="evidence" value="ECO:0007669"/>
    <property type="project" value="UniProtKB-KW"/>
</dbReference>
<keyword evidence="4" id="KW-0862">Zinc</keyword>
<keyword evidence="3 6" id="KW-0863">Zinc-finger</keyword>
<dbReference type="WBParaSite" id="mrna-Wban_10436">
    <property type="protein sequence ID" value="mrna-Wban_10436"/>
    <property type="gene ID" value="Wban_10436"/>
</dbReference>
<feature type="domain" description="C2H2-type" evidence="8">
    <location>
        <begin position="376"/>
        <end position="406"/>
    </location>
</feature>
<evidence type="ECO:0000256" key="2">
    <source>
        <dbReference type="ARBA" id="ARBA00022737"/>
    </source>
</evidence>
<reference evidence="9" key="1">
    <citation type="submission" date="2015-03" db="EMBL/GenBank/DDBJ databases">
        <title>Wuchereria bancrofti Genome Sequencing Papua New Guinea Strain.</title>
        <authorList>
            <person name="Small S.T."/>
            <person name="Serre D."/>
            <person name="Zimmerman P.A."/>
        </authorList>
    </citation>
    <scope>NUCLEOTIDE SEQUENCE [LARGE SCALE GENOMIC DNA]</scope>
    <source>
        <strain evidence="9">pt0022</strain>
    </source>
</reference>
<name>A0AAF5Q5N0_WUCBA</name>
<keyword evidence="7" id="KW-0732">Signal</keyword>
<protein>
    <recommendedName>
        <fullName evidence="8">C2H2-type domain-containing protein</fullName>
    </recommendedName>
</protein>
<keyword evidence="2" id="KW-0677">Repeat</keyword>
<dbReference type="Proteomes" id="UP000093561">
    <property type="component" value="Unassembled WGS sequence"/>
</dbReference>
<feature type="domain" description="C2H2-type" evidence="8">
    <location>
        <begin position="465"/>
        <end position="492"/>
    </location>
</feature>
<dbReference type="Gene3D" id="3.30.160.60">
    <property type="entry name" value="Classic Zinc Finger"/>
    <property type="match status" value="3"/>
</dbReference>
<evidence type="ECO:0000256" key="1">
    <source>
        <dbReference type="ARBA" id="ARBA00022723"/>
    </source>
</evidence>
<organism evidence="9 10">
    <name type="scientific">Wuchereria bancrofti</name>
    <dbReference type="NCBI Taxonomy" id="6293"/>
    <lineage>
        <taxon>Eukaryota</taxon>
        <taxon>Metazoa</taxon>
        <taxon>Ecdysozoa</taxon>
        <taxon>Nematoda</taxon>
        <taxon>Chromadorea</taxon>
        <taxon>Rhabditida</taxon>
        <taxon>Spirurina</taxon>
        <taxon>Spiruromorpha</taxon>
        <taxon>Filarioidea</taxon>
        <taxon>Onchocercidae</taxon>
        <taxon>Wuchereria</taxon>
    </lineage>
</organism>